<name>A0A5A7V5V7_CUCMM</name>
<proteinExistence type="predicted"/>
<dbReference type="AlphaFoldDB" id="A0A5A7V5V7"/>
<evidence type="ECO:0000256" key="1">
    <source>
        <dbReference type="SAM" id="MobiDB-lite"/>
    </source>
</evidence>
<comment type="caution">
    <text evidence="2">The sequence shown here is derived from an EMBL/GenBank/DDBJ whole genome shotgun (WGS) entry which is preliminary data.</text>
</comment>
<organism evidence="2 3">
    <name type="scientific">Cucumis melo var. makuwa</name>
    <name type="common">Oriental melon</name>
    <dbReference type="NCBI Taxonomy" id="1194695"/>
    <lineage>
        <taxon>Eukaryota</taxon>
        <taxon>Viridiplantae</taxon>
        <taxon>Streptophyta</taxon>
        <taxon>Embryophyta</taxon>
        <taxon>Tracheophyta</taxon>
        <taxon>Spermatophyta</taxon>
        <taxon>Magnoliopsida</taxon>
        <taxon>eudicotyledons</taxon>
        <taxon>Gunneridae</taxon>
        <taxon>Pentapetalae</taxon>
        <taxon>rosids</taxon>
        <taxon>fabids</taxon>
        <taxon>Cucurbitales</taxon>
        <taxon>Cucurbitaceae</taxon>
        <taxon>Benincaseae</taxon>
        <taxon>Cucumis</taxon>
    </lineage>
</organism>
<gene>
    <name evidence="2" type="ORF">E6C27_scaffold154G00800</name>
</gene>
<dbReference type="Proteomes" id="UP000321393">
    <property type="component" value="Unassembled WGS sequence"/>
</dbReference>
<sequence length="141" mass="16130">MSPPGHVASSSGPRRPLVKGQRVVSTKVERRKIPPNVTYMPIDGVFFHYEEGTHKWKYVVKRRIVDETNIVDQYNSYPAILDLIYNAGLIRTIYEVGPFYLRLMHELIVNLSSDFNDPSADKYQKQLQFSVAFSSVCFSSA</sequence>
<dbReference type="EMBL" id="SSTE01004583">
    <property type="protein sequence ID" value="KAA0062327.1"/>
    <property type="molecule type" value="Genomic_DNA"/>
</dbReference>
<protein>
    <submittedName>
        <fullName evidence="2">Flocculation protein FLO11-like</fullName>
    </submittedName>
</protein>
<accession>A0A5A7V5V7</accession>
<dbReference type="OrthoDB" id="1436603at2759"/>
<evidence type="ECO:0000313" key="3">
    <source>
        <dbReference type="Proteomes" id="UP000321393"/>
    </source>
</evidence>
<evidence type="ECO:0000313" key="2">
    <source>
        <dbReference type="EMBL" id="KAA0062327.1"/>
    </source>
</evidence>
<reference evidence="2 3" key="1">
    <citation type="submission" date="2019-08" db="EMBL/GenBank/DDBJ databases">
        <title>Draft genome sequences of two oriental melons (Cucumis melo L. var makuwa).</title>
        <authorList>
            <person name="Kwon S.-Y."/>
        </authorList>
    </citation>
    <scope>NUCLEOTIDE SEQUENCE [LARGE SCALE GENOMIC DNA]</scope>
    <source>
        <strain evidence="3">cv. SW 3</strain>
        <tissue evidence="2">Leaf</tissue>
    </source>
</reference>
<feature type="region of interest" description="Disordered" evidence="1">
    <location>
        <begin position="1"/>
        <end position="24"/>
    </location>
</feature>